<evidence type="ECO:0000313" key="1">
    <source>
        <dbReference type="EMBL" id="JAH95904.1"/>
    </source>
</evidence>
<sequence>MLCNNSRSLDYTCTRSLKRLLFLQRLNSIVLSMENVIC</sequence>
<protein>
    <submittedName>
        <fullName evidence="1">Uncharacterized protein</fullName>
    </submittedName>
</protein>
<reference evidence="1" key="2">
    <citation type="journal article" date="2015" name="Fish Shellfish Immunol.">
        <title>Early steps in the European eel (Anguilla anguilla)-Vibrio vulnificus interaction in the gills: Role of the RtxA13 toxin.</title>
        <authorList>
            <person name="Callol A."/>
            <person name="Pajuelo D."/>
            <person name="Ebbesson L."/>
            <person name="Teles M."/>
            <person name="MacKenzie S."/>
            <person name="Amaro C."/>
        </authorList>
    </citation>
    <scope>NUCLEOTIDE SEQUENCE</scope>
</reference>
<dbReference type="EMBL" id="GBXM01012673">
    <property type="protein sequence ID" value="JAH95904.1"/>
    <property type="molecule type" value="Transcribed_RNA"/>
</dbReference>
<reference evidence="1" key="1">
    <citation type="submission" date="2014-11" db="EMBL/GenBank/DDBJ databases">
        <authorList>
            <person name="Amaro Gonzalez C."/>
        </authorList>
    </citation>
    <scope>NUCLEOTIDE SEQUENCE</scope>
</reference>
<proteinExistence type="predicted"/>
<organism evidence="1">
    <name type="scientific">Anguilla anguilla</name>
    <name type="common">European freshwater eel</name>
    <name type="synonym">Muraena anguilla</name>
    <dbReference type="NCBI Taxonomy" id="7936"/>
    <lineage>
        <taxon>Eukaryota</taxon>
        <taxon>Metazoa</taxon>
        <taxon>Chordata</taxon>
        <taxon>Craniata</taxon>
        <taxon>Vertebrata</taxon>
        <taxon>Euteleostomi</taxon>
        <taxon>Actinopterygii</taxon>
        <taxon>Neopterygii</taxon>
        <taxon>Teleostei</taxon>
        <taxon>Anguilliformes</taxon>
        <taxon>Anguillidae</taxon>
        <taxon>Anguilla</taxon>
    </lineage>
</organism>
<name>A0A0E9WZZ0_ANGAN</name>
<dbReference type="AlphaFoldDB" id="A0A0E9WZZ0"/>
<accession>A0A0E9WZZ0</accession>